<keyword evidence="2" id="KW-0812">Transmembrane</keyword>
<feature type="region of interest" description="Disordered" evidence="1">
    <location>
        <begin position="377"/>
        <end position="403"/>
    </location>
</feature>
<evidence type="ECO:0008006" key="5">
    <source>
        <dbReference type="Google" id="ProtNLM"/>
    </source>
</evidence>
<gene>
    <name evidence="3" type="ORF">BKA59DRAFT_499825</name>
</gene>
<dbReference type="AlphaFoldDB" id="A0A8K0SAU1"/>
<sequence>MVYGFQMQSLQITLFVIIIFAKFALGMTGWWTWSPDALTPHLAFQDAGSGDILHSACNSNGTAIFPVDKPFIFPINYKAKPATALAVSGWWDDDLRTNIMSDGSLRPKASVFYQGSDGSLINAFFHYNFTTGAYKTTDEGEWKLSDAIGRFSVYDKTGLSVAELGDAGGFRVFYHDEEEQVNLLAYDDDTDWLYLGPIAIKSAAGSSISSVQTNGTNVCVVFPYSDANVAVADFQSTYKDKWILSSFPMPFSSPFPTNRTDPSDITFAASEPPFSLPAYDKVNVQLRLAANNNATLSMFYIGKDRKLHQTTQTDGQWVVVRGEWPEAEEEFAPLALVTPVESNEIWIYYRSTEGDLLELHQQEGIWLQPTKLSTKNETLVDGDSDFENPDNGGNSSGGNDTIARGDVGSDLSLGAKAGLGIGIGVGVSVLLLTVAILFRRRKSARALKAEDQAQSSDGPVEETNACHTQSQHSAEGYSIVASDRPHELAGAPKYELLGDTENCGRIEEPAEEQGSRQSVRD</sequence>
<evidence type="ECO:0000256" key="1">
    <source>
        <dbReference type="SAM" id="MobiDB-lite"/>
    </source>
</evidence>
<dbReference type="Gene3D" id="2.120.10.70">
    <property type="entry name" value="Fucose-specific lectin"/>
    <property type="match status" value="2"/>
</dbReference>
<dbReference type="OrthoDB" id="4696326at2759"/>
<feature type="transmembrane region" description="Helical" evidence="2">
    <location>
        <begin position="417"/>
        <end position="438"/>
    </location>
</feature>
<evidence type="ECO:0000256" key="2">
    <source>
        <dbReference type="SAM" id="Phobius"/>
    </source>
</evidence>
<reference evidence="3" key="1">
    <citation type="journal article" date="2021" name="Nat. Commun.">
        <title>Genetic determinants of endophytism in the Arabidopsis root mycobiome.</title>
        <authorList>
            <person name="Mesny F."/>
            <person name="Miyauchi S."/>
            <person name="Thiergart T."/>
            <person name="Pickel B."/>
            <person name="Atanasova L."/>
            <person name="Karlsson M."/>
            <person name="Huettel B."/>
            <person name="Barry K.W."/>
            <person name="Haridas S."/>
            <person name="Chen C."/>
            <person name="Bauer D."/>
            <person name="Andreopoulos W."/>
            <person name="Pangilinan J."/>
            <person name="LaButti K."/>
            <person name="Riley R."/>
            <person name="Lipzen A."/>
            <person name="Clum A."/>
            <person name="Drula E."/>
            <person name="Henrissat B."/>
            <person name="Kohler A."/>
            <person name="Grigoriev I.V."/>
            <person name="Martin F.M."/>
            <person name="Hacquard S."/>
        </authorList>
    </citation>
    <scope>NUCLEOTIDE SEQUENCE</scope>
    <source>
        <strain evidence="3">MPI-SDFR-AT-0068</strain>
    </source>
</reference>
<comment type="caution">
    <text evidence="3">The sequence shown here is derived from an EMBL/GenBank/DDBJ whole genome shotgun (WGS) entry which is preliminary data.</text>
</comment>
<organism evidence="3 4">
    <name type="scientific">Fusarium tricinctum</name>
    <dbReference type="NCBI Taxonomy" id="61284"/>
    <lineage>
        <taxon>Eukaryota</taxon>
        <taxon>Fungi</taxon>
        <taxon>Dikarya</taxon>
        <taxon>Ascomycota</taxon>
        <taxon>Pezizomycotina</taxon>
        <taxon>Sordariomycetes</taxon>
        <taxon>Hypocreomycetidae</taxon>
        <taxon>Hypocreales</taxon>
        <taxon>Nectriaceae</taxon>
        <taxon>Fusarium</taxon>
        <taxon>Fusarium tricinctum species complex</taxon>
    </lineage>
</organism>
<dbReference type="EMBL" id="JAGPXF010000002">
    <property type="protein sequence ID" value="KAH7258023.1"/>
    <property type="molecule type" value="Genomic_DNA"/>
</dbReference>
<accession>A0A8K0SAU1</accession>
<keyword evidence="4" id="KW-1185">Reference proteome</keyword>
<proteinExistence type="predicted"/>
<feature type="compositionally biased region" description="Low complexity" evidence="1">
    <location>
        <begin position="389"/>
        <end position="400"/>
    </location>
</feature>
<keyword evidence="2" id="KW-0472">Membrane</keyword>
<dbReference type="SUPFAM" id="SSF89372">
    <property type="entry name" value="Fucose-specific lectin"/>
    <property type="match status" value="1"/>
</dbReference>
<dbReference type="Proteomes" id="UP000813427">
    <property type="component" value="Unassembled WGS sequence"/>
</dbReference>
<name>A0A8K0SAU1_9HYPO</name>
<keyword evidence="2" id="KW-1133">Transmembrane helix</keyword>
<feature type="region of interest" description="Disordered" evidence="1">
    <location>
        <begin position="449"/>
        <end position="521"/>
    </location>
</feature>
<feature type="transmembrane region" description="Helical" evidence="2">
    <location>
        <begin position="12"/>
        <end position="33"/>
    </location>
</feature>
<evidence type="ECO:0000313" key="4">
    <source>
        <dbReference type="Proteomes" id="UP000813427"/>
    </source>
</evidence>
<protein>
    <recommendedName>
        <fullName evidence="5">Fucose-specific lectin</fullName>
    </recommendedName>
</protein>
<evidence type="ECO:0000313" key="3">
    <source>
        <dbReference type="EMBL" id="KAH7258023.1"/>
    </source>
</evidence>